<dbReference type="EMBL" id="CM010720">
    <property type="protein sequence ID" value="RZC66733.1"/>
    <property type="molecule type" value="Genomic_DNA"/>
</dbReference>
<dbReference type="Gramene" id="RZC66733">
    <property type="protein sequence ID" value="RZC66733"/>
    <property type="gene ID" value="C5167_010429"/>
</dbReference>
<evidence type="ECO:0000313" key="2">
    <source>
        <dbReference type="Proteomes" id="UP000316621"/>
    </source>
</evidence>
<name>A0A4Y7K080_PAPSO</name>
<sequence>MMLSIASSLILSCEVCTNTGVKLQFSSTSKSKKIRPFYLGFLFMPDTRTFGSTKANSELDKLSRLNEKSSSELISMQKANGFVATALHN</sequence>
<evidence type="ECO:0000313" key="1">
    <source>
        <dbReference type="EMBL" id="RZC66733.1"/>
    </source>
</evidence>
<protein>
    <submittedName>
        <fullName evidence="1">Uncharacterized protein</fullName>
    </submittedName>
</protein>
<dbReference type="AlphaFoldDB" id="A0A4Y7K080"/>
<accession>A0A4Y7K080</accession>
<organism evidence="1 2">
    <name type="scientific">Papaver somniferum</name>
    <name type="common">Opium poppy</name>
    <dbReference type="NCBI Taxonomy" id="3469"/>
    <lineage>
        <taxon>Eukaryota</taxon>
        <taxon>Viridiplantae</taxon>
        <taxon>Streptophyta</taxon>
        <taxon>Embryophyta</taxon>
        <taxon>Tracheophyta</taxon>
        <taxon>Spermatophyta</taxon>
        <taxon>Magnoliopsida</taxon>
        <taxon>Ranunculales</taxon>
        <taxon>Papaveraceae</taxon>
        <taxon>Papaveroideae</taxon>
        <taxon>Papaver</taxon>
    </lineage>
</organism>
<proteinExistence type="predicted"/>
<keyword evidence="2" id="KW-1185">Reference proteome</keyword>
<reference evidence="1 2" key="1">
    <citation type="journal article" date="2018" name="Science">
        <title>The opium poppy genome and morphinan production.</title>
        <authorList>
            <person name="Guo L."/>
            <person name="Winzer T."/>
            <person name="Yang X."/>
            <person name="Li Y."/>
            <person name="Ning Z."/>
            <person name="He Z."/>
            <person name="Teodor R."/>
            <person name="Lu Y."/>
            <person name="Bowser T.A."/>
            <person name="Graham I.A."/>
            <person name="Ye K."/>
        </authorList>
    </citation>
    <scope>NUCLEOTIDE SEQUENCE [LARGE SCALE GENOMIC DNA]</scope>
    <source>
        <strain evidence="2">cv. HN1</strain>
        <tissue evidence="1">Leaves</tissue>
    </source>
</reference>
<gene>
    <name evidence="1" type="ORF">C5167_010429</name>
</gene>
<dbReference type="Proteomes" id="UP000316621">
    <property type="component" value="Chromosome 6"/>
</dbReference>